<keyword evidence="3" id="KW-0862">Zinc</keyword>
<name>F0YGB3_AURAN</name>
<evidence type="ECO:0000259" key="5">
    <source>
        <dbReference type="SMART" id="SM00396"/>
    </source>
</evidence>
<dbReference type="SUPFAM" id="SSF51197">
    <property type="entry name" value="Clavaminate synthase-like"/>
    <property type="match status" value="1"/>
</dbReference>
<protein>
    <recommendedName>
        <fullName evidence="5">UBR-type domain-containing protein</fullName>
    </recommendedName>
</protein>
<dbReference type="EMBL" id="GL833138">
    <property type="protein sequence ID" value="EGB05866.1"/>
    <property type="molecule type" value="Genomic_DNA"/>
</dbReference>
<evidence type="ECO:0000313" key="7">
    <source>
        <dbReference type="Proteomes" id="UP000002729"/>
    </source>
</evidence>
<keyword evidence="4" id="KW-1133">Transmembrane helix</keyword>
<dbReference type="RefSeq" id="XP_009039410.1">
    <property type="nucleotide sequence ID" value="XM_009041162.1"/>
</dbReference>
<dbReference type="InterPro" id="IPR051961">
    <property type="entry name" value="Fungal_Metabolite_Diox"/>
</dbReference>
<dbReference type="InterPro" id="IPR003126">
    <property type="entry name" value="Znf_UBR"/>
</dbReference>
<keyword evidence="1" id="KW-0479">Metal-binding</keyword>
<keyword evidence="7" id="KW-1185">Reference proteome</keyword>
<feature type="transmembrane region" description="Helical" evidence="4">
    <location>
        <begin position="512"/>
        <end position="533"/>
    </location>
</feature>
<evidence type="ECO:0000256" key="2">
    <source>
        <dbReference type="ARBA" id="ARBA00022771"/>
    </source>
</evidence>
<keyword evidence="2" id="KW-0863">Zinc-finger</keyword>
<dbReference type="Pfam" id="PF05721">
    <property type="entry name" value="PhyH"/>
    <property type="match status" value="1"/>
</dbReference>
<dbReference type="Gene3D" id="2.60.120.620">
    <property type="entry name" value="q2cbj1_9rhob like domain"/>
    <property type="match status" value="1"/>
</dbReference>
<dbReference type="OrthoDB" id="420046at2759"/>
<dbReference type="PANTHER" id="PTHR37563">
    <property type="entry name" value="PHYTANOYL-COA DIOXYGENASE FAMILY PROTEIN (AFU_ORTHOLOGUE AFUA_2G03330)"/>
    <property type="match status" value="1"/>
</dbReference>
<dbReference type="PANTHER" id="PTHR37563:SF2">
    <property type="entry name" value="PHYTANOYL-COA DIOXYGENASE FAMILY PROTEIN (AFU_ORTHOLOGUE AFUA_2G03330)"/>
    <property type="match status" value="1"/>
</dbReference>
<dbReference type="CDD" id="cd19671">
    <property type="entry name" value="UBR-box_UBR4_5_6_7"/>
    <property type="match status" value="1"/>
</dbReference>
<keyword evidence="4" id="KW-0812">Transmembrane</keyword>
<feature type="domain" description="UBR-type" evidence="5">
    <location>
        <begin position="1211"/>
        <end position="1270"/>
    </location>
</feature>
<feature type="transmembrane region" description="Helical" evidence="4">
    <location>
        <begin position="460"/>
        <end position="482"/>
    </location>
</feature>
<dbReference type="InParanoid" id="F0YGB3"/>
<dbReference type="SMART" id="SM00396">
    <property type="entry name" value="ZnF_UBR1"/>
    <property type="match status" value="1"/>
</dbReference>
<dbReference type="SUPFAM" id="SSF52047">
    <property type="entry name" value="RNI-like"/>
    <property type="match status" value="1"/>
</dbReference>
<evidence type="ECO:0000256" key="1">
    <source>
        <dbReference type="ARBA" id="ARBA00022723"/>
    </source>
</evidence>
<dbReference type="GeneID" id="20228565"/>
<dbReference type="GO" id="GO:0008270">
    <property type="term" value="F:zinc ion binding"/>
    <property type="evidence" value="ECO:0007669"/>
    <property type="project" value="UniProtKB-KW"/>
</dbReference>
<keyword evidence="4" id="KW-0472">Membrane</keyword>
<proteinExistence type="predicted"/>
<dbReference type="KEGG" id="aaf:AURANDRAFT_72126"/>
<dbReference type="InterPro" id="IPR008775">
    <property type="entry name" value="Phytyl_CoA_dOase-like"/>
</dbReference>
<evidence type="ECO:0000313" key="6">
    <source>
        <dbReference type="EMBL" id="EGB05866.1"/>
    </source>
</evidence>
<gene>
    <name evidence="6" type="ORF">AURANDRAFT_72126</name>
</gene>
<feature type="transmembrane region" description="Helical" evidence="4">
    <location>
        <begin position="569"/>
        <end position="590"/>
    </location>
</feature>
<sequence>MAAQLAEALTRASDAAVLLERGDAAEACALYRKAVKLTAKAVRSDAALAEAAALMADALLAKLAAAKGAEPSAAPADRVVACEALAGAALDAAARSLAADGVVVVRRRADAGDVRRLGAHAKRIEALVADRARRGAFSCLEAASRRRGRVDVKLDACGHGAFDAAAADLARFARRDDRWLWPLARRVLGDDVVLAYVGLVASFPGSDDQPWHADGVKLFPGHGGELPAHALNCFVPLVDVTRAAGPTEFAPGSHRPQAERALDAELRRGGAPRDVFAPELAPGDLLVYDQRTVHRGVANVSQHSRPILYLLFCRPWFREHINFGSTSLFDDDDEPPREKKKHRGLCTMDADDDLACDLEFFACAQRVAAWDVVEPDAPPPPARDRLGALERRVRRLSRRVEARRPRPAAPRESSRRGSLAAWERRALLEAVEQQLAARAFGSFYCWTQFTLVHLELDVRAVARALAAFCGLGLQAFVLAMALDAKYAAWRERADELEDDDDRVDWRLRSRHGVGGVPSLVLFPLCFGSLVLALSLRSELHELVVGALLVVPAARELTYRAGWRGRVAWFAARSLAYGVHVARLGLVFLYLRVSAALLGTADGPVDIIVDCLTLVFVLELDNLMRLAGREKAPISAVSHSRLDASRTLFGRARASANDRARHLGAKLRAIAAATLDAGTSGRRAEARCEHACVVACVVALAGLVLLAACRMQRVTARGDVTVPGDPDRDAMAAALHWVSKAMILVVAALVCARPVEAVREGFVEVLLAFELPRSSESMASSLLVIETVAEHAVLDAFDAVTLAVVSRSCRGAARRAVSRRFGAVTVAPYLCDLGEASRRTLDGRGLRALARLLSGGGGVECVLDRLLGASDAALAAFCASPDVAARCERLAVRACPRLRSPGALVGALPRLRTLSLERCGQLADAELRDALAAAPPTLEGLSVAGCSVTTTDDFLLRAAAAPCAPSLAFLDVSGMKKLTIRGLAALGRAAGALRSLRLDGCDGVDVAALLRDAALFPALAEIHAKRGSPGAARRSDLFAGLAARPRLEVASLAAQCFFAATRRGPRDAAPVAAVAAPRLARLELQGCSVDAVAVAFFRGGPRRGLLALDLSACSGAAREHLEAVAARCPDLRSLRLACLAPTLTSDALCGLVAELPRPEQLKLLDVTWNDGVTAGGVRRAAERLSPDATIRANGKARARKRPHAAGRCPAQRADGEVFERRVAFSCGTCSPGQGDVFCEHCAATCHAGHDVVYKGKMKMFCDCPTLCAGHRCCPRGQARCAR</sequence>
<dbReference type="Gene3D" id="3.80.10.10">
    <property type="entry name" value="Ribonuclease Inhibitor"/>
    <property type="match status" value="2"/>
</dbReference>
<organism evidence="7">
    <name type="scientific">Aureococcus anophagefferens</name>
    <name type="common">Harmful bloom alga</name>
    <dbReference type="NCBI Taxonomy" id="44056"/>
    <lineage>
        <taxon>Eukaryota</taxon>
        <taxon>Sar</taxon>
        <taxon>Stramenopiles</taxon>
        <taxon>Ochrophyta</taxon>
        <taxon>Pelagophyceae</taxon>
        <taxon>Pelagomonadales</taxon>
        <taxon>Pelagomonadaceae</taxon>
        <taxon>Aureococcus</taxon>
    </lineage>
</organism>
<dbReference type="InterPro" id="IPR032675">
    <property type="entry name" value="LRR_dom_sf"/>
</dbReference>
<accession>F0YGB3</accession>
<dbReference type="Proteomes" id="UP000002729">
    <property type="component" value="Unassembled WGS sequence"/>
</dbReference>
<reference evidence="6 7" key="1">
    <citation type="journal article" date="2011" name="Proc. Natl. Acad. Sci. U.S.A.">
        <title>Niche of harmful alga Aureococcus anophagefferens revealed through ecogenomics.</title>
        <authorList>
            <person name="Gobler C.J."/>
            <person name="Berry D.L."/>
            <person name="Dyhrman S.T."/>
            <person name="Wilhelm S.W."/>
            <person name="Salamov A."/>
            <person name="Lobanov A.V."/>
            <person name="Zhang Y."/>
            <person name="Collier J.L."/>
            <person name="Wurch L.L."/>
            <person name="Kustka A.B."/>
            <person name="Dill B.D."/>
            <person name="Shah M."/>
            <person name="VerBerkmoes N.C."/>
            <person name="Kuo A."/>
            <person name="Terry A."/>
            <person name="Pangilinan J."/>
            <person name="Lindquist E.A."/>
            <person name="Lucas S."/>
            <person name="Paulsen I.T."/>
            <person name="Hattenrath-Lehmann T.K."/>
            <person name="Talmage S.C."/>
            <person name="Walker E.A."/>
            <person name="Koch F."/>
            <person name="Burson A.M."/>
            <person name="Marcoval M.A."/>
            <person name="Tang Y.Z."/>
            <person name="Lecleir G.R."/>
            <person name="Coyne K.J."/>
            <person name="Berg G.M."/>
            <person name="Bertrand E.M."/>
            <person name="Saito M.A."/>
            <person name="Gladyshev V.N."/>
            <person name="Grigoriev I.V."/>
        </authorList>
    </citation>
    <scope>NUCLEOTIDE SEQUENCE [LARGE SCALE GENOMIC DNA]</scope>
    <source>
        <strain evidence="7">CCMP 1984</strain>
    </source>
</reference>
<evidence type="ECO:0000256" key="3">
    <source>
        <dbReference type="ARBA" id="ARBA00022833"/>
    </source>
</evidence>
<evidence type="ECO:0000256" key="4">
    <source>
        <dbReference type="SAM" id="Phobius"/>
    </source>
</evidence>
<feature type="transmembrane region" description="Helical" evidence="4">
    <location>
        <begin position="690"/>
        <end position="707"/>
    </location>
</feature>